<dbReference type="GO" id="GO:0016301">
    <property type="term" value="F:kinase activity"/>
    <property type="evidence" value="ECO:0007669"/>
    <property type="project" value="UniProtKB-KW"/>
</dbReference>
<feature type="domain" description="7,8-dihydro-6-hydroxymethylpterin-pyrophosphokinase" evidence="13">
    <location>
        <begin position="14"/>
        <end position="142"/>
    </location>
</feature>
<dbReference type="GO" id="GO:0046656">
    <property type="term" value="P:folic acid biosynthetic process"/>
    <property type="evidence" value="ECO:0007669"/>
    <property type="project" value="UniProtKB-KW"/>
</dbReference>
<dbReference type="NCBIfam" id="TIGR01498">
    <property type="entry name" value="folK"/>
    <property type="match status" value="1"/>
</dbReference>
<organism evidence="14 15">
    <name type="scientific">Marispirochaeta aestuarii</name>
    <dbReference type="NCBI Taxonomy" id="1963862"/>
    <lineage>
        <taxon>Bacteria</taxon>
        <taxon>Pseudomonadati</taxon>
        <taxon>Spirochaetota</taxon>
        <taxon>Spirochaetia</taxon>
        <taxon>Spirochaetales</taxon>
        <taxon>Spirochaetaceae</taxon>
        <taxon>Marispirochaeta</taxon>
    </lineage>
</organism>
<dbReference type="PANTHER" id="PTHR43071:SF1">
    <property type="entry name" value="2-AMINO-4-HYDROXY-6-HYDROXYMETHYLDIHYDROPTERIDINE PYROPHOSPHOKINASE"/>
    <property type="match status" value="1"/>
</dbReference>
<dbReference type="CDD" id="cd00483">
    <property type="entry name" value="HPPK"/>
    <property type="match status" value="1"/>
</dbReference>
<keyword evidence="6" id="KW-0547">Nucleotide-binding</keyword>
<dbReference type="GO" id="GO:0005524">
    <property type="term" value="F:ATP binding"/>
    <property type="evidence" value="ECO:0007669"/>
    <property type="project" value="UniProtKB-KW"/>
</dbReference>
<evidence type="ECO:0000256" key="9">
    <source>
        <dbReference type="ARBA" id="ARBA00022909"/>
    </source>
</evidence>
<dbReference type="OrthoDB" id="9808041at2"/>
<dbReference type="RefSeq" id="WP_083049128.1">
    <property type="nucleotide sequence ID" value="NZ_CAXXQO010000004.1"/>
</dbReference>
<evidence type="ECO:0000256" key="10">
    <source>
        <dbReference type="ARBA" id="ARBA00029409"/>
    </source>
</evidence>
<evidence type="ECO:0000313" key="14">
    <source>
        <dbReference type="EMBL" id="ORC36586.1"/>
    </source>
</evidence>
<dbReference type="AlphaFoldDB" id="A0A1Y1S083"/>
<gene>
    <name evidence="14" type="ORF">B4O97_05850</name>
</gene>
<dbReference type="GO" id="GO:0003848">
    <property type="term" value="F:2-amino-4-hydroxy-6-hydroxymethyldihydropteridine diphosphokinase activity"/>
    <property type="evidence" value="ECO:0007669"/>
    <property type="project" value="UniProtKB-EC"/>
</dbReference>
<comment type="function">
    <text evidence="10">Catalyzes the transfer of pyrophosphate from adenosine triphosphate (ATP) to 6-hydroxymethyl-7,8-dihydropterin, an enzymatic step in folate biosynthesis pathway.</text>
</comment>
<evidence type="ECO:0000313" key="15">
    <source>
        <dbReference type="Proteomes" id="UP000192343"/>
    </source>
</evidence>
<proteinExistence type="inferred from homology"/>
<name>A0A1Y1S083_9SPIO</name>
<evidence type="ECO:0000256" key="6">
    <source>
        <dbReference type="ARBA" id="ARBA00022741"/>
    </source>
</evidence>
<dbReference type="STRING" id="1963862.B4O97_05850"/>
<reference evidence="14 15" key="1">
    <citation type="submission" date="2017-03" db="EMBL/GenBank/DDBJ databases">
        <title>Draft Genome sequence of Marispirochaeta sp. strain JC444.</title>
        <authorList>
            <person name="Shivani Y."/>
            <person name="Subhash Y."/>
            <person name="Sasikala C."/>
            <person name="Ramana C."/>
        </authorList>
    </citation>
    <scope>NUCLEOTIDE SEQUENCE [LARGE SCALE GENOMIC DNA]</scope>
    <source>
        <strain evidence="14 15">JC444</strain>
    </source>
</reference>
<keyword evidence="5" id="KW-0808">Transferase</keyword>
<keyword evidence="7 14" id="KW-0418">Kinase</keyword>
<keyword evidence="15" id="KW-1185">Reference proteome</keyword>
<dbReference type="InterPro" id="IPR000550">
    <property type="entry name" value="Hppk"/>
</dbReference>
<comment type="pathway">
    <text evidence="1">Cofactor biosynthesis; tetrahydrofolate biosynthesis; 2-amino-4-hydroxy-6-hydroxymethyl-7,8-dihydropteridine diphosphate from 7,8-dihydroneopterin triphosphate: step 4/4.</text>
</comment>
<dbReference type="InterPro" id="IPR035907">
    <property type="entry name" value="Hppk_sf"/>
</dbReference>
<evidence type="ECO:0000256" key="12">
    <source>
        <dbReference type="ARBA" id="ARBA00033413"/>
    </source>
</evidence>
<dbReference type="Gene3D" id="3.30.70.560">
    <property type="entry name" value="7,8-Dihydro-6-hydroxymethylpterin-pyrophosphokinase HPPK"/>
    <property type="match status" value="1"/>
</dbReference>
<evidence type="ECO:0000256" key="3">
    <source>
        <dbReference type="ARBA" id="ARBA00013253"/>
    </source>
</evidence>
<dbReference type="Proteomes" id="UP000192343">
    <property type="component" value="Unassembled WGS sequence"/>
</dbReference>
<evidence type="ECO:0000256" key="1">
    <source>
        <dbReference type="ARBA" id="ARBA00005051"/>
    </source>
</evidence>
<protein>
    <recommendedName>
        <fullName evidence="4">2-amino-4-hydroxy-6-hydroxymethyldihydropteridine pyrophosphokinase</fullName>
        <ecNumber evidence="3">2.7.6.3</ecNumber>
    </recommendedName>
    <alternativeName>
        <fullName evidence="11">6-hydroxymethyl-7,8-dihydropterin pyrophosphokinase</fullName>
    </alternativeName>
    <alternativeName>
        <fullName evidence="12">7,8-dihydro-6-hydroxymethylpterin-pyrophosphokinase</fullName>
    </alternativeName>
</protein>
<keyword evidence="9" id="KW-0289">Folate biosynthesis</keyword>
<dbReference type="Pfam" id="PF01288">
    <property type="entry name" value="HPPK"/>
    <property type="match status" value="1"/>
</dbReference>
<evidence type="ECO:0000256" key="7">
    <source>
        <dbReference type="ARBA" id="ARBA00022777"/>
    </source>
</evidence>
<dbReference type="SUPFAM" id="SSF55083">
    <property type="entry name" value="6-hydroxymethyl-7,8-dihydropterin pyrophosphokinase, HPPK"/>
    <property type="match status" value="1"/>
</dbReference>
<dbReference type="EMBL" id="MWQY01000005">
    <property type="protein sequence ID" value="ORC36586.1"/>
    <property type="molecule type" value="Genomic_DNA"/>
</dbReference>
<dbReference type="UniPathway" id="UPA00077">
    <property type="reaction ID" value="UER00155"/>
</dbReference>
<dbReference type="GO" id="GO:0046654">
    <property type="term" value="P:tetrahydrofolate biosynthetic process"/>
    <property type="evidence" value="ECO:0007669"/>
    <property type="project" value="UniProtKB-UniPathway"/>
</dbReference>
<evidence type="ECO:0000256" key="8">
    <source>
        <dbReference type="ARBA" id="ARBA00022840"/>
    </source>
</evidence>
<evidence type="ECO:0000256" key="2">
    <source>
        <dbReference type="ARBA" id="ARBA00005810"/>
    </source>
</evidence>
<dbReference type="PANTHER" id="PTHR43071">
    <property type="entry name" value="2-AMINO-4-HYDROXY-6-HYDROXYMETHYLDIHYDROPTERIDINE PYROPHOSPHOKINASE"/>
    <property type="match status" value="1"/>
</dbReference>
<evidence type="ECO:0000259" key="13">
    <source>
        <dbReference type="Pfam" id="PF01288"/>
    </source>
</evidence>
<keyword evidence="8" id="KW-0067">ATP-binding</keyword>
<comment type="similarity">
    <text evidence="2">Belongs to the HPPK family.</text>
</comment>
<dbReference type="EC" id="2.7.6.3" evidence="3"/>
<accession>A0A1Y1S083</accession>
<evidence type="ECO:0000256" key="5">
    <source>
        <dbReference type="ARBA" id="ARBA00022679"/>
    </source>
</evidence>
<comment type="caution">
    <text evidence="14">The sequence shown here is derived from an EMBL/GenBank/DDBJ whole genome shotgun (WGS) entry which is preliminary data.</text>
</comment>
<evidence type="ECO:0000256" key="4">
    <source>
        <dbReference type="ARBA" id="ARBA00016218"/>
    </source>
</evidence>
<sequence>MTEQKGSFEGHRVYLGLGSNTGDSEGILQGAVRELRAHFRDPRVSPFFRTRPRDDLHQPDFINAVFSGLTDIHPYEILQITQDLENRHGRLRDPDRPKGPRTLDIDILLYGNLQIHGPDLEIPHPRMKERKFVLVPLLELDPLLREPETGIYYGEYAAGLEDQGIYYISLNHYSTTLSWEDRAEGYGSKYGNQRKQ</sequence>
<evidence type="ECO:0000256" key="11">
    <source>
        <dbReference type="ARBA" id="ARBA00029766"/>
    </source>
</evidence>